<reference evidence="2" key="1">
    <citation type="submission" date="2019-10" db="EMBL/GenBank/DDBJ databases">
        <title>Draft genome sequece of Microseira wollei NIES-4236.</title>
        <authorList>
            <person name="Yamaguchi H."/>
            <person name="Suzuki S."/>
            <person name="Kawachi M."/>
        </authorList>
    </citation>
    <scope>NUCLEOTIDE SEQUENCE</scope>
    <source>
        <strain evidence="2">NIES-4236</strain>
    </source>
</reference>
<keyword evidence="1" id="KW-0812">Transmembrane</keyword>
<protein>
    <submittedName>
        <fullName evidence="2">Uncharacterized protein</fullName>
    </submittedName>
</protein>
<comment type="caution">
    <text evidence="2">The sequence shown here is derived from an EMBL/GenBank/DDBJ whole genome shotgun (WGS) entry which is preliminary data.</text>
</comment>
<name>A0AAV3XRN5_9CYAN</name>
<dbReference type="EMBL" id="BLAY01000367">
    <property type="protein sequence ID" value="GET44473.1"/>
    <property type="molecule type" value="Genomic_DNA"/>
</dbReference>
<keyword evidence="3" id="KW-1185">Reference proteome</keyword>
<accession>A0AAV3XRN5</accession>
<keyword evidence="1" id="KW-1133">Transmembrane helix</keyword>
<sequence length="62" mass="6807">MKKLSANGLMNSRSLGIINQRIGGLLNAIVQKAIGHIFHLVSICVLLLIAHIELVDFTLRND</sequence>
<evidence type="ECO:0000313" key="2">
    <source>
        <dbReference type="EMBL" id="GET44473.1"/>
    </source>
</evidence>
<proteinExistence type="predicted"/>
<keyword evidence="1" id="KW-0472">Membrane</keyword>
<organism evidence="2 3">
    <name type="scientific">Microseira wollei NIES-4236</name>
    <dbReference type="NCBI Taxonomy" id="2530354"/>
    <lineage>
        <taxon>Bacteria</taxon>
        <taxon>Bacillati</taxon>
        <taxon>Cyanobacteriota</taxon>
        <taxon>Cyanophyceae</taxon>
        <taxon>Oscillatoriophycideae</taxon>
        <taxon>Aerosakkonematales</taxon>
        <taxon>Aerosakkonemataceae</taxon>
        <taxon>Microseira</taxon>
    </lineage>
</organism>
<gene>
    <name evidence="2" type="ORF">MiSe_93020</name>
</gene>
<feature type="transmembrane region" description="Helical" evidence="1">
    <location>
        <begin position="33"/>
        <end position="52"/>
    </location>
</feature>
<dbReference type="Proteomes" id="UP001050975">
    <property type="component" value="Unassembled WGS sequence"/>
</dbReference>
<evidence type="ECO:0000256" key="1">
    <source>
        <dbReference type="SAM" id="Phobius"/>
    </source>
</evidence>
<dbReference type="AlphaFoldDB" id="A0AAV3XRN5"/>
<evidence type="ECO:0000313" key="3">
    <source>
        <dbReference type="Proteomes" id="UP001050975"/>
    </source>
</evidence>